<sequence length="122" mass="14186">MPSYNFQMSTIPLNMASSETTIPITFLVYDSTLITVGLAIWITIGIIGWTLITHNDNTHKYHEEHIRLLNKLMDINLRTITLMQKVYTGDLELQRRMTKALEQCHWCSHMIPERRTPRTQGA</sequence>
<organism evidence="2 3">
    <name type="scientific">Neurospora hispaniola</name>
    <dbReference type="NCBI Taxonomy" id="588809"/>
    <lineage>
        <taxon>Eukaryota</taxon>
        <taxon>Fungi</taxon>
        <taxon>Dikarya</taxon>
        <taxon>Ascomycota</taxon>
        <taxon>Pezizomycotina</taxon>
        <taxon>Sordariomycetes</taxon>
        <taxon>Sordariomycetidae</taxon>
        <taxon>Sordariales</taxon>
        <taxon>Sordariaceae</taxon>
        <taxon>Neurospora</taxon>
    </lineage>
</organism>
<proteinExistence type="predicted"/>
<dbReference type="GeneID" id="87873261"/>
<protein>
    <submittedName>
        <fullName evidence="2">Uncharacterized protein</fullName>
    </submittedName>
</protein>
<dbReference type="Proteomes" id="UP001285908">
    <property type="component" value="Unassembled WGS sequence"/>
</dbReference>
<evidence type="ECO:0000256" key="1">
    <source>
        <dbReference type="SAM" id="Phobius"/>
    </source>
</evidence>
<keyword evidence="1" id="KW-0812">Transmembrane</keyword>
<feature type="transmembrane region" description="Helical" evidence="1">
    <location>
        <begin position="33"/>
        <end position="52"/>
    </location>
</feature>
<evidence type="ECO:0000313" key="3">
    <source>
        <dbReference type="Proteomes" id="UP001285908"/>
    </source>
</evidence>
<dbReference type="AlphaFoldDB" id="A0AAJ0HYD8"/>
<keyword evidence="3" id="KW-1185">Reference proteome</keyword>
<name>A0AAJ0HYD8_9PEZI</name>
<keyword evidence="1" id="KW-1133">Transmembrane helix</keyword>
<dbReference type="EMBL" id="JAULSX010000013">
    <property type="protein sequence ID" value="KAK3484858.1"/>
    <property type="molecule type" value="Genomic_DNA"/>
</dbReference>
<comment type="caution">
    <text evidence="2">The sequence shown here is derived from an EMBL/GenBank/DDBJ whole genome shotgun (WGS) entry which is preliminary data.</text>
</comment>
<evidence type="ECO:0000313" key="2">
    <source>
        <dbReference type="EMBL" id="KAK3484858.1"/>
    </source>
</evidence>
<accession>A0AAJ0HYD8</accession>
<dbReference type="RefSeq" id="XP_062687912.1">
    <property type="nucleotide sequence ID" value="XM_062835639.1"/>
</dbReference>
<reference evidence="2 3" key="1">
    <citation type="journal article" date="2023" name="Mol. Phylogenet. Evol.">
        <title>Genome-scale phylogeny and comparative genomics of the fungal order Sordariales.</title>
        <authorList>
            <person name="Hensen N."/>
            <person name="Bonometti L."/>
            <person name="Westerberg I."/>
            <person name="Brannstrom I.O."/>
            <person name="Guillou S."/>
            <person name="Cros-Aarteil S."/>
            <person name="Calhoun S."/>
            <person name="Haridas S."/>
            <person name="Kuo A."/>
            <person name="Mondo S."/>
            <person name="Pangilinan J."/>
            <person name="Riley R."/>
            <person name="LaButti K."/>
            <person name="Andreopoulos B."/>
            <person name="Lipzen A."/>
            <person name="Chen C."/>
            <person name="Yan M."/>
            <person name="Daum C."/>
            <person name="Ng V."/>
            <person name="Clum A."/>
            <person name="Steindorff A."/>
            <person name="Ohm R.A."/>
            <person name="Martin F."/>
            <person name="Silar P."/>
            <person name="Natvig D.O."/>
            <person name="Lalanne C."/>
            <person name="Gautier V."/>
            <person name="Ament-Velasquez S.L."/>
            <person name="Kruys A."/>
            <person name="Hutchinson M.I."/>
            <person name="Powell A.J."/>
            <person name="Barry K."/>
            <person name="Miller A.N."/>
            <person name="Grigoriev I.V."/>
            <person name="Debuchy R."/>
            <person name="Gladieux P."/>
            <person name="Hiltunen Thoren M."/>
            <person name="Johannesson H."/>
        </authorList>
    </citation>
    <scope>NUCLEOTIDE SEQUENCE [LARGE SCALE GENOMIC DNA]</scope>
    <source>
        <strain evidence="2 3">FGSC 10403</strain>
    </source>
</reference>
<gene>
    <name evidence="2" type="ORF">B0T23DRAFT_327738</name>
</gene>
<keyword evidence="1" id="KW-0472">Membrane</keyword>